<organism evidence="2 3">
    <name type="scientific">Rhodococcus erythropolis (strain PR4 / NBRC 100887)</name>
    <dbReference type="NCBI Taxonomy" id="234621"/>
    <lineage>
        <taxon>Bacteria</taxon>
        <taxon>Bacillati</taxon>
        <taxon>Actinomycetota</taxon>
        <taxon>Actinomycetes</taxon>
        <taxon>Mycobacteriales</taxon>
        <taxon>Nocardiaceae</taxon>
        <taxon>Rhodococcus</taxon>
        <taxon>Rhodococcus erythropolis group</taxon>
    </lineage>
</organism>
<dbReference type="PANTHER" id="PTHR14097:SF8">
    <property type="entry name" value="NAD(P)-BINDING DOMAIN-CONTAINING PROTEIN"/>
    <property type="match status" value="1"/>
</dbReference>
<reference evidence="2 3" key="2">
    <citation type="journal article" date="2006" name="Environ. Microbiol.">
        <title>Sequence analysis of three plasmids harboured in Rhodococcus erythropolis strain PR4.</title>
        <authorList>
            <person name="Sekine M."/>
            <person name="Tanikawa S."/>
            <person name="Omata S."/>
            <person name="Saito M."/>
            <person name="Fujisawa T."/>
            <person name="Tsukatani N."/>
            <person name="Tajima T."/>
            <person name="Sekigawa T."/>
            <person name="Kosugi H."/>
            <person name="Matsuo Y."/>
            <person name="Nishiko R."/>
            <person name="Imamura K."/>
            <person name="Ito M."/>
            <person name="Narita H."/>
            <person name="Tago S."/>
            <person name="Fujita N."/>
            <person name="Harayama S."/>
        </authorList>
    </citation>
    <scope>NUCLEOTIDE SEQUENCE [LARGE SCALE GENOMIC DNA]</scope>
    <source>
        <strain evidence="3">PR4 / NBRC 100887</strain>
    </source>
</reference>
<dbReference type="eggNOG" id="COG0702">
    <property type="taxonomic scope" value="Bacteria"/>
</dbReference>
<dbReference type="Proteomes" id="UP000002204">
    <property type="component" value="Chromosome"/>
</dbReference>
<gene>
    <name evidence="2" type="ordered locus">RER_48800</name>
</gene>
<dbReference type="EMBL" id="AP008957">
    <property type="protein sequence ID" value="BAH35588.1"/>
    <property type="molecule type" value="Genomic_DNA"/>
</dbReference>
<dbReference type="Pfam" id="PF13460">
    <property type="entry name" value="NAD_binding_10"/>
    <property type="match status" value="1"/>
</dbReference>
<sequence length="237" mass="25677">MRITESGTNAGGNIMKVVVFGATGMVGSSVLRECLDDPRIDEVVTVGRNPSGTTAPKIVDIVHRDMLDFSAIEADLTGADACFFCLGVSSAGMNEADYTRITHDITLAAATTLSGVNPQMVFVYVSGESADSTETSKTMWKRVRGATENALLALPLTTYILRPGFIRPRPGSPSKTWWYKAFYQISVPLYPLLRKVWPSSVTTSENIGRAMITLAANTPDLPDRVLRSDKINELAQA</sequence>
<dbReference type="InterPro" id="IPR036291">
    <property type="entry name" value="NAD(P)-bd_dom_sf"/>
</dbReference>
<dbReference type="HOGENOM" id="CLU_071330_5_2_11"/>
<dbReference type="Gene3D" id="3.40.50.720">
    <property type="entry name" value="NAD(P)-binding Rossmann-like Domain"/>
    <property type="match status" value="1"/>
</dbReference>
<dbReference type="KEGG" id="rer:RER_48800"/>
<evidence type="ECO:0000313" key="3">
    <source>
        <dbReference type="Proteomes" id="UP000002204"/>
    </source>
</evidence>
<evidence type="ECO:0000259" key="1">
    <source>
        <dbReference type="Pfam" id="PF13460"/>
    </source>
</evidence>
<dbReference type="RefSeq" id="WP_020908977.1">
    <property type="nucleotide sequence ID" value="NC_012490.1"/>
</dbReference>
<dbReference type="SUPFAM" id="SSF51735">
    <property type="entry name" value="NAD(P)-binding Rossmann-fold domains"/>
    <property type="match status" value="1"/>
</dbReference>
<feature type="domain" description="NAD(P)-binding" evidence="1">
    <location>
        <begin position="21"/>
        <end position="167"/>
    </location>
</feature>
<name>C0ZP92_RHOE4</name>
<dbReference type="PANTHER" id="PTHR14097">
    <property type="entry name" value="OXIDOREDUCTASE HTATIP2"/>
    <property type="match status" value="1"/>
</dbReference>
<dbReference type="AlphaFoldDB" id="C0ZP92"/>
<accession>C0ZP92</accession>
<protein>
    <recommendedName>
        <fullName evidence="1">NAD(P)-binding domain-containing protein</fullName>
    </recommendedName>
</protein>
<reference evidence="3" key="1">
    <citation type="submission" date="2005-03" db="EMBL/GenBank/DDBJ databases">
        <title>Comparison of the complete genome sequences of Rhodococcus erythropolis PR4 and Rhodococcus opacus B4.</title>
        <authorList>
            <person name="Takarada H."/>
            <person name="Sekine M."/>
            <person name="Hosoyama A."/>
            <person name="Yamada R."/>
            <person name="Fujisawa T."/>
            <person name="Omata S."/>
            <person name="Shimizu A."/>
            <person name="Tsukatani N."/>
            <person name="Tanikawa S."/>
            <person name="Fujita N."/>
            <person name="Harayama S."/>
        </authorList>
    </citation>
    <scope>NUCLEOTIDE SEQUENCE [LARGE SCALE GENOMIC DNA]</scope>
    <source>
        <strain evidence="3">PR4 / NBRC 100887</strain>
    </source>
</reference>
<dbReference type="InterPro" id="IPR016040">
    <property type="entry name" value="NAD(P)-bd_dom"/>
</dbReference>
<evidence type="ECO:0000313" key="2">
    <source>
        <dbReference type="EMBL" id="BAH35588.1"/>
    </source>
</evidence>
<proteinExistence type="predicted"/>